<reference evidence="1" key="1">
    <citation type="submission" date="2006-10" db="EMBL/GenBank/DDBJ databases">
        <authorList>
            <person name="Amadeo P."/>
            <person name="Zhao Q."/>
            <person name="Wortman J."/>
            <person name="Fraser-Liggett C."/>
            <person name="Carlton J."/>
        </authorList>
    </citation>
    <scope>NUCLEOTIDE SEQUENCE</scope>
    <source>
        <strain evidence="1">G3</strain>
    </source>
</reference>
<dbReference type="SMR" id="A2GHV9"/>
<organism evidence="1 2">
    <name type="scientific">Trichomonas vaginalis (strain ATCC PRA-98 / G3)</name>
    <dbReference type="NCBI Taxonomy" id="412133"/>
    <lineage>
        <taxon>Eukaryota</taxon>
        <taxon>Metamonada</taxon>
        <taxon>Parabasalia</taxon>
        <taxon>Trichomonadida</taxon>
        <taxon>Trichomonadidae</taxon>
        <taxon>Trichomonas</taxon>
    </lineage>
</organism>
<evidence type="ECO:0000313" key="2">
    <source>
        <dbReference type="Proteomes" id="UP000001542"/>
    </source>
</evidence>
<sequence>MTRVKQNYFLRIQQDINLHKIILPPRARELRQITIYDIQKREVQFKIHKLTNLLNNDTMYLVPVLKELNTLLDSFEKISTIRQQTLLFWKEHGVEGDLMNDILEYMDKFCSEHSLQDVIENWLSFVNDVNHQIGVEVEFKF</sequence>
<protein>
    <submittedName>
        <fullName evidence="1">Uncharacterized protein</fullName>
    </submittedName>
</protein>
<dbReference type="EMBL" id="DS116052">
    <property type="protein sequence ID" value="EAX83258.1"/>
    <property type="molecule type" value="Genomic_DNA"/>
</dbReference>
<dbReference type="InParanoid" id="A2GHV9"/>
<dbReference type="AlphaFoldDB" id="A2GHV9"/>
<keyword evidence="2" id="KW-1185">Reference proteome</keyword>
<dbReference type="VEuPathDB" id="TrichDB:TVAGG3_1057650"/>
<accession>A2GHV9</accession>
<name>A2GHV9_TRIV3</name>
<reference evidence="1" key="2">
    <citation type="journal article" date="2007" name="Science">
        <title>Draft genome sequence of the sexually transmitted pathogen Trichomonas vaginalis.</title>
        <authorList>
            <person name="Carlton J.M."/>
            <person name="Hirt R.P."/>
            <person name="Silva J.C."/>
            <person name="Delcher A.L."/>
            <person name="Schatz M."/>
            <person name="Zhao Q."/>
            <person name="Wortman J.R."/>
            <person name="Bidwell S.L."/>
            <person name="Alsmark U.C.M."/>
            <person name="Besteiro S."/>
            <person name="Sicheritz-Ponten T."/>
            <person name="Noel C.J."/>
            <person name="Dacks J.B."/>
            <person name="Foster P.G."/>
            <person name="Simillion C."/>
            <person name="Van de Peer Y."/>
            <person name="Miranda-Saavedra D."/>
            <person name="Barton G.J."/>
            <person name="Westrop G.D."/>
            <person name="Mueller S."/>
            <person name="Dessi D."/>
            <person name="Fiori P.L."/>
            <person name="Ren Q."/>
            <person name="Paulsen I."/>
            <person name="Zhang H."/>
            <person name="Bastida-Corcuera F.D."/>
            <person name="Simoes-Barbosa A."/>
            <person name="Brown M.T."/>
            <person name="Hayes R.D."/>
            <person name="Mukherjee M."/>
            <person name="Okumura C.Y."/>
            <person name="Schneider R."/>
            <person name="Smith A.J."/>
            <person name="Vanacova S."/>
            <person name="Villalvazo M."/>
            <person name="Haas B.J."/>
            <person name="Pertea M."/>
            <person name="Feldblyum T.V."/>
            <person name="Utterback T.R."/>
            <person name="Shu C.L."/>
            <person name="Osoegawa K."/>
            <person name="de Jong P.J."/>
            <person name="Hrdy I."/>
            <person name="Horvathova L."/>
            <person name="Zubacova Z."/>
            <person name="Dolezal P."/>
            <person name="Malik S.B."/>
            <person name="Logsdon J.M. Jr."/>
            <person name="Henze K."/>
            <person name="Gupta A."/>
            <person name="Wang C.C."/>
            <person name="Dunne R.L."/>
            <person name="Upcroft J.A."/>
            <person name="Upcroft P."/>
            <person name="White O."/>
            <person name="Salzberg S.L."/>
            <person name="Tang P."/>
            <person name="Chiu C.-H."/>
            <person name="Lee Y.-S."/>
            <person name="Embley T.M."/>
            <person name="Coombs G.H."/>
            <person name="Mottram J.C."/>
            <person name="Tachezy J."/>
            <person name="Fraser-Liggett C.M."/>
            <person name="Johnson P.J."/>
        </authorList>
    </citation>
    <scope>NUCLEOTIDE SEQUENCE [LARGE SCALE GENOMIC DNA]</scope>
    <source>
        <strain evidence="1">G3</strain>
    </source>
</reference>
<dbReference type="KEGG" id="tva:4740890"/>
<dbReference type="VEuPathDB" id="TrichDB:TVAG_031690"/>
<dbReference type="RefSeq" id="XP_001296188.1">
    <property type="nucleotide sequence ID" value="XM_001296187.1"/>
</dbReference>
<dbReference type="Proteomes" id="UP000001542">
    <property type="component" value="Unassembled WGS sequence"/>
</dbReference>
<proteinExistence type="predicted"/>
<gene>
    <name evidence="1" type="ORF">TVAG_031690</name>
</gene>
<evidence type="ECO:0000313" key="1">
    <source>
        <dbReference type="EMBL" id="EAX83258.1"/>
    </source>
</evidence>